<organism evidence="3 4">
    <name type="scientific">Psophocarpus tetragonolobus</name>
    <name type="common">Winged bean</name>
    <name type="synonym">Dolichos tetragonolobus</name>
    <dbReference type="NCBI Taxonomy" id="3891"/>
    <lineage>
        <taxon>Eukaryota</taxon>
        <taxon>Viridiplantae</taxon>
        <taxon>Streptophyta</taxon>
        <taxon>Embryophyta</taxon>
        <taxon>Tracheophyta</taxon>
        <taxon>Spermatophyta</taxon>
        <taxon>Magnoliopsida</taxon>
        <taxon>eudicotyledons</taxon>
        <taxon>Gunneridae</taxon>
        <taxon>Pentapetalae</taxon>
        <taxon>rosids</taxon>
        <taxon>fabids</taxon>
        <taxon>Fabales</taxon>
        <taxon>Fabaceae</taxon>
        <taxon>Papilionoideae</taxon>
        <taxon>50 kb inversion clade</taxon>
        <taxon>NPAAA clade</taxon>
        <taxon>indigoferoid/millettioid clade</taxon>
        <taxon>Phaseoleae</taxon>
        <taxon>Psophocarpus</taxon>
    </lineage>
</organism>
<proteinExistence type="predicted"/>
<feature type="repeat" description="PPR" evidence="2">
    <location>
        <begin position="270"/>
        <end position="304"/>
    </location>
</feature>
<dbReference type="GO" id="GO:0009451">
    <property type="term" value="P:RNA modification"/>
    <property type="evidence" value="ECO:0007669"/>
    <property type="project" value="InterPro"/>
</dbReference>
<keyword evidence="1" id="KW-0677">Repeat</keyword>
<dbReference type="FunFam" id="1.25.40.10:FF:001093">
    <property type="entry name" value="Pentatricopeptide repeat-containing protein At2g34400"/>
    <property type="match status" value="1"/>
</dbReference>
<sequence length="450" mass="49908">MLDEESICRLMKRSKRVSELLQLQSLLLKSCLLEHPFLISKFVLYASSLSLPFAAAFFQSLPTPPPLFAWNTLIRAFAASPTPLQSLSLFRLLHASPSPLRPDNFSYPFALKACARSSSLSLGRTLHSLSLKTAFLSSLSVANALLNMYAHCTHLLSARYLFDEISVRDVVSWTSIIAASVASNSPFHAFYLFRQMKMQNHNPNSVTFLTLLSASTKMLHLPSGQSLHSCILINGIQFDVALGTALFQMYAKCGKIHDATLVFTSMPHKNLHSYTVMISALADHGRQKDVISLFAQMEDIGLPPDSLAFAVILSACSHMGLVHEGKSYFDRMVRVYGIEPSVEHYGCIVDLLGRAGLIQEAYDIIKRMPMDPNDVIWRTFLGACRNHGCLPTLDDDLLSKLESELGSNYVLTANVLSTCASWKDASDLRLAMRRKGLKKIPGCSWLEVKS</sequence>
<evidence type="ECO:0000256" key="2">
    <source>
        <dbReference type="PROSITE-ProRule" id="PRU00708"/>
    </source>
</evidence>
<evidence type="ECO:0000313" key="4">
    <source>
        <dbReference type="Proteomes" id="UP001386955"/>
    </source>
</evidence>
<dbReference type="Proteomes" id="UP001386955">
    <property type="component" value="Unassembled WGS sequence"/>
</dbReference>
<dbReference type="InterPro" id="IPR046848">
    <property type="entry name" value="E_motif"/>
</dbReference>
<protein>
    <recommendedName>
        <fullName evidence="5">Pentatricopeptide repeat-containing protein</fullName>
    </recommendedName>
</protein>
<keyword evidence="4" id="KW-1185">Reference proteome</keyword>
<dbReference type="NCBIfam" id="TIGR00756">
    <property type="entry name" value="PPR"/>
    <property type="match status" value="2"/>
</dbReference>
<evidence type="ECO:0008006" key="5">
    <source>
        <dbReference type="Google" id="ProtNLM"/>
    </source>
</evidence>
<gene>
    <name evidence="3" type="ORF">VNO78_11138</name>
</gene>
<dbReference type="PROSITE" id="PS51375">
    <property type="entry name" value="PPR"/>
    <property type="match status" value="1"/>
</dbReference>
<dbReference type="Gene3D" id="1.25.40.10">
    <property type="entry name" value="Tetratricopeptide repeat domain"/>
    <property type="match status" value="2"/>
</dbReference>
<dbReference type="Pfam" id="PF01535">
    <property type="entry name" value="PPR"/>
    <property type="match status" value="1"/>
</dbReference>
<evidence type="ECO:0000256" key="1">
    <source>
        <dbReference type="ARBA" id="ARBA00022737"/>
    </source>
</evidence>
<dbReference type="Pfam" id="PF13041">
    <property type="entry name" value="PPR_2"/>
    <property type="match status" value="2"/>
</dbReference>
<dbReference type="InterPro" id="IPR046960">
    <property type="entry name" value="PPR_At4g14850-like_plant"/>
</dbReference>
<dbReference type="PANTHER" id="PTHR47926">
    <property type="entry name" value="PENTATRICOPEPTIDE REPEAT-CONTAINING PROTEIN"/>
    <property type="match status" value="1"/>
</dbReference>
<evidence type="ECO:0000313" key="3">
    <source>
        <dbReference type="EMBL" id="KAK7399941.1"/>
    </source>
</evidence>
<dbReference type="EMBL" id="JAYMYS010000003">
    <property type="protein sequence ID" value="KAK7399941.1"/>
    <property type="molecule type" value="Genomic_DNA"/>
</dbReference>
<dbReference type="GO" id="GO:0003723">
    <property type="term" value="F:RNA binding"/>
    <property type="evidence" value="ECO:0007669"/>
    <property type="project" value="InterPro"/>
</dbReference>
<dbReference type="InterPro" id="IPR011990">
    <property type="entry name" value="TPR-like_helical_dom_sf"/>
</dbReference>
<accession>A0AAN9XN57</accession>
<comment type="caution">
    <text evidence="3">The sequence shown here is derived from an EMBL/GenBank/DDBJ whole genome shotgun (WGS) entry which is preliminary data.</text>
</comment>
<reference evidence="3 4" key="1">
    <citation type="submission" date="2024-01" db="EMBL/GenBank/DDBJ databases">
        <title>The genomes of 5 underutilized Papilionoideae crops provide insights into root nodulation and disease resistanc.</title>
        <authorList>
            <person name="Jiang F."/>
        </authorList>
    </citation>
    <scope>NUCLEOTIDE SEQUENCE [LARGE SCALE GENOMIC DNA]</scope>
    <source>
        <strain evidence="3">DUOXIRENSHENG_FW03</strain>
        <tissue evidence="3">Leaves</tissue>
    </source>
</reference>
<name>A0AAN9XN57_PSOTE</name>
<dbReference type="AlphaFoldDB" id="A0AAN9XN57"/>
<dbReference type="InterPro" id="IPR002885">
    <property type="entry name" value="PPR_rpt"/>
</dbReference>
<dbReference type="Pfam" id="PF20431">
    <property type="entry name" value="E_motif"/>
    <property type="match status" value="1"/>
</dbReference>
<dbReference type="FunFam" id="1.25.40.10:FF:000344">
    <property type="entry name" value="Pentatricopeptide repeat-containing protein"/>
    <property type="match status" value="1"/>
</dbReference>